<dbReference type="InterPro" id="IPR036259">
    <property type="entry name" value="MFS_trans_sf"/>
</dbReference>
<evidence type="ECO:0000313" key="10">
    <source>
        <dbReference type="EMBL" id="TQF06709.1"/>
    </source>
</evidence>
<keyword evidence="6 8" id="KW-0472">Membrane</keyword>
<dbReference type="AlphaFoldDB" id="A0A540WCD6"/>
<proteinExistence type="predicted"/>
<dbReference type="RefSeq" id="WP_141637120.1">
    <property type="nucleotide sequence ID" value="NZ_VIGB01000003.1"/>
</dbReference>
<reference evidence="10 11" key="1">
    <citation type="submission" date="2019-06" db="EMBL/GenBank/DDBJ databases">
        <title>Description of Kitasatospora acidophila sp. nov. isolated from pine grove soil, and reclassification of Streptomyces novaecaesareae to Kitasatospora novaeceasareae comb. nov.</title>
        <authorList>
            <person name="Kim M.J."/>
        </authorList>
    </citation>
    <scope>NUCLEOTIDE SEQUENCE [LARGE SCALE GENOMIC DNA]</scope>
    <source>
        <strain evidence="10 11">MMS16-CNU292</strain>
    </source>
</reference>
<feature type="transmembrane region" description="Helical" evidence="8">
    <location>
        <begin position="432"/>
        <end position="458"/>
    </location>
</feature>
<feature type="transmembrane region" description="Helical" evidence="8">
    <location>
        <begin position="88"/>
        <end position="107"/>
    </location>
</feature>
<evidence type="ECO:0000259" key="9">
    <source>
        <dbReference type="PROSITE" id="PS50850"/>
    </source>
</evidence>
<feature type="transmembrane region" description="Helical" evidence="8">
    <location>
        <begin position="269"/>
        <end position="293"/>
    </location>
</feature>
<dbReference type="GO" id="GO:0005886">
    <property type="term" value="C:plasma membrane"/>
    <property type="evidence" value="ECO:0007669"/>
    <property type="project" value="UniProtKB-SubCell"/>
</dbReference>
<feature type="transmembrane region" description="Helical" evidence="8">
    <location>
        <begin position="58"/>
        <end position="76"/>
    </location>
</feature>
<dbReference type="InterPro" id="IPR020846">
    <property type="entry name" value="MFS_dom"/>
</dbReference>
<evidence type="ECO:0000256" key="5">
    <source>
        <dbReference type="ARBA" id="ARBA00022989"/>
    </source>
</evidence>
<accession>A0A540WCD6</accession>
<dbReference type="PANTHER" id="PTHR42718">
    <property type="entry name" value="MAJOR FACILITATOR SUPERFAMILY MULTIDRUG TRANSPORTER MFSC"/>
    <property type="match status" value="1"/>
</dbReference>
<dbReference type="OrthoDB" id="7375466at2"/>
<name>A0A540WCD6_9ACTN</name>
<dbReference type="Gene3D" id="1.20.1720.10">
    <property type="entry name" value="Multidrug resistance protein D"/>
    <property type="match status" value="1"/>
</dbReference>
<gene>
    <name evidence="10" type="ORF">E6W39_36625</name>
</gene>
<feature type="transmembrane region" description="Helical" evidence="8">
    <location>
        <begin position="21"/>
        <end position="46"/>
    </location>
</feature>
<protein>
    <submittedName>
        <fullName evidence="10">MFS transporter</fullName>
    </submittedName>
</protein>
<organism evidence="10 11">
    <name type="scientific">Kitasatospora acidiphila</name>
    <dbReference type="NCBI Taxonomy" id="2567942"/>
    <lineage>
        <taxon>Bacteria</taxon>
        <taxon>Bacillati</taxon>
        <taxon>Actinomycetota</taxon>
        <taxon>Actinomycetes</taxon>
        <taxon>Kitasatosporales</taxon>
        <taxon>Streptomycetaceae</taxon>
        <taxon>Kitasatospora</taxon>
    </lineage>
</organism>
<dbReference type="EMBL" id="VIGB01000003">
    <property type="protein sequence ID" value="TQF06709.1"/>
    <property type="molecule type" value="Genomic_DNA"/>
</dbReference>
<dbReference type="GO" id="GO:0022857">
    <property type="term" value="F:transmembrane transporter activity"/>
    <property type="evidence" value="ECO:0007669"/>
    <property type="project" value="InterPro"/>
</dbReference>
<sequence length="461" mass="46372">MAVLDRTSAAPNDRLTGRARLVLAVLLVAQFTLAVDFSILNVALPAIGRGLGFRIGQLQWVATAFALAAAGFTLLFGRLADLVGRRRLFLIGLALLGAASLLGGFAVNPAMLLTARVAQGLATAAVTPAGLALLTSAFPEGPLRERALGLNGALMSAGFTTGAVLGGVLTDLLSWRWAFLLNVPVVLAVLLIAPRVLTESRGAREGLDLPGAVTVTAGLLALVAGLTTPALRLPGLLAGAVLLVACYLIERRAAGPLVPVRILHRPTVVWGNLIGLLAFATETSLVFLLTLYLQRVLGFAPLAAGLCFAVLGLGTVVGGVTAARVIGRLGATRALVLGGAVQALATAALTALGEGRGWLGLLLAATFVGGVGNMVVIVGFMVTATSGLPAADQGTATGLATMTQQIGITMGTPVMSAIATTGLGASAGSATVLHGVATAITANAALVVVGILVAGVALRRR</sequence>
<evidence type="ECO:0000256" key="4">
    <source>
        <dbReference type="ARBA" id="ARBA00022692"/>
    </source>
</evidence>
<evidence type="ECO:0000256" key="3">
    <source>
        <dbReference type="ARBA" id="ARBA00022475"/>
    </source>
</evidence>
<dbReference type="SUPFAM" id="SSF103473">
    <property type="entry name" value="MFS general substrate transporter"/>
    <property type="match status" value="1"/>
</dbReference>
<comment type="subcellular location">
    <subcellularLocation>
        <location evidence="1">Cell membrane</location>
        <topology evidence="1">Multi-pass membrane protein</topology>
    </subcellularLocation>
</comment>
<dbReference type="Pfam" id="PF07690">
    <property type="entry name" value="MFS_1"/>
    <property type="match status" value="1"/>
</dbReference>
<dbReference type="PRINTS" id="PR01036">
    <property type="entry name" value="TCRTETB"/>
</dbReference>
<feature type="transmembrane region" description="Helical" evidence="8">
    <location>
        <begin position="113"/>
        <end position="135"/>
    </location>
</feature>
<dbReference type="Gene3D" id="1.20.1250.20">
    <property type="entry name" value="MFS general substrate transporter like domains"/>
    <property type="match status" value="1"/>
</dbReference>
<keyword evidence="2" id="KW-0813">Transport</keyword>
<evidence type="ECO:0000256" key="6">
    <source>
        <dbReference type="ARBA" id="ARBA00023136"/>
    </source>
</evidence>
<keyword evidence="3" id="KW-1003">Cell membrane</keyword>
<keyword evidence="7" id="KW-0046">Antibiotic resistance</keyword>
<evidence type="ECO:0000256" key="1">
    <source>
        <dbReference type="ARBA" id="ARBA00004651"/>
    </source>
</evidence>
<dbReference type="PANTHER" id="PTHR42718:SF46">
    <property type="entry name" value="BLR6921 PROTEIN"/>
    <property type="match status" value="1"/>
</dbReference>
<feature type="transmembrane region" description="Helical" evidence="8">
    <location>
        <begin position="406"/>
        <end position="426"/>
    </location>
</feature>
<evidence type="ECO:0000313" key="11">
    <source>
        <dbReference type="Proteomes" id="UP000319103"/>
    </source>
</evidence>
<dbReference type="CDD" id="cd17321">
    <property type="entry name" value="MFS_MMR_MDR_like"/>
    <property type="match status" value="1"/>
</dbReference>
<keyword evidence="4 8" id="KW-0812">Transmembrane</keyword>
<dbReference type="InterPro" id="IPR011701">
    <property type="entry name" value="MFS"/>
</dbReference>
<dbReference type="Proteomes" id="UP000319103">
    <property type="component" value="Unassembled WGS sequence"/>
</dbReference>
<feature type="transmembrane region" description="Helical" evidence="8">
    <location>
        <begin position="334"/>
        <end position="352"/>
    </location>
</feature>
<feature type="transmembrane region" description="Helical" evidence="8">
    <location>
        <begin position="358"/>
        <end position="385"/>
    </location>
</feature>
<feature type="transmembrane region" description="Helical" evidence="8">
    <location>
        <begin position="147"/>
        <end position="169"/>
    </location>
</feature>
<evidence type="ECO:0000256" key="8">
    <source>
        <dbReference type="SAM" id="Phobius"/>
    </source>
</evidence>
<feature type="domain" description="Major facilitator superfamily (MFS) profile" evidence="9">
    <location>
        <begin position="22"/>
        <end position="461"/>
    </location>
</feature>
<feature type="transmembrane region" description="Helical" evidence="8">
    <location>
        <begin position="233"/>
        <end position="249"/>
    </location>
</feature>
<evidence type="ECO:0000256" key="2">
    <source>
        <dbReference type="ARBA" id="ARBA00022448"/>
    </source>
</evidence>
<dbReference type="GO" id="GO:0046677">
    <property type="term" value="P:response to antibiotic"/>
    <property type="evidence" value="ECO:0007669"/>
    <property type="project" value="UniProtKB-KW"/>
</dbReference>
<feature type="transmembrane region" description="Helical" evidence="8">
    <location>
        <begin position="299"/>
        <end position="322"/>
    </location>
</feature>
<comment type="caution">
    <text evidence="10">The sequence shown here is derived from an EMBL/GenBank/DDBJ whole genome shotgun (WGS) entry which is preliminary data.</text>
</comment>
<evidence type="ECO:0000256" key="7">
    <source>
        <dbReference type="ARBA" id="ARBA00023251"/>
    </source>
</evidence>
<feature type="transmembrane region" description="Helical" evidence="8">
    <location>
        <begin position="209"/>
        <end position="227"/>
    </location>
</feature>
<feature type="transmembrane region" description="Helical" evidence="8">
    <location>
        <begin position="175"/>
        <end position="197"/>
    </location>
</feature>
<keyword evidence="11" id="KW-1185">Reference proteome</keyword>
<dbReference type="PROSITE" id="PS50850">
    <property type="entry name" value="MFS"/>
    <property type="match status" value="1"/>
</dbReference>
<keyword evidence="5 8" id="KW-1133">Transmembrane helix</keyword>